<evidence type="ECO:0000313" key="2">
    <source>
        <dbReference type="Proteomes" id="UP000006931"/>
    </source>
</evidence>
<accession>D5AYC5</accession>
<protein>
    <submittedName>
        <fullName evidence="1">Uncharacterized protein</fullName>
    </submittedName>
</protein>
<proteinExistence type="predicted"/>
<sequence length="42" mass="4879">MPILCMGNAFLIKEPDYGILIRFTSNKAIIDVTILDMIKYFR</sequence>
<dbReference type="HOGENOM" id="CLU_3348029_0_0_5"/>
<dbReference type="Proteomes" id="UP000006931">
    <property type="component" value="Chromosome"/>
</dbReference>
<gene>
    <name evidence="1" type="ORF">rpr22_0904</name>
</gene>
<dbReference type="PATRIC" id="fig|449216.3.peg.863"/>
<organism evidence="1 2">
    <name type="scientific">Rickettsia prowazekii (strain Rp22)</name>
    <dbReference type="NCBI Taxonomy" id="449216"/>
    <lineage>
        <taxon>Bacteria</taxon>
        <taxon>Pseudomonadati</taxon>
        <taxon>Pseudomonadota</taxon>
        <taxon>Alphaproteobacteria</taxon>
        <taxon>Rickettsiales</taxon>
        <taxon>Rickettsiaceae</taxon>
        <taxon>Rickettsieae</taxon>
        <taxon>Rickettsia</taxon>
        <taxon>typhus group</taxon>
    </lineage>
</organism>
<reference evidence="1 2" key="1">
    <citation type="journal article" date="2010" name="Genome Res.">
        <title>Genomic, proteomic, and transcriptomic analysis of virulent and avirulent Rickettsia prowazekii reveals its adaptive mutation capabilities.</title>
        <authorList>
            <person name="Bechah Y."/>
            <person name="El Karkouri K."/>
            <person name="Mediannikov O."/>
            <person name="Leroy Q."/>
            <person name="Pelletier N."/>
            <person name="Robert C."/>
            <person name="Medigue C."/>
            <person name="Mege J.L."/>
            <person name="Raoult D."/>
        </authorList>
    </citation>
    <scope>NUCLEOTIDE SEQUENCE [LARGE SCALE GENOMIC DNA]</scope>
    <source>
        <strain evidence="1 2">Rp22</strain>
    </source>
</reference>
<name>D5AYC5_RICPP</name>
<dbReference type="KEGG" id="rpq:rpr22_0904"/>
<dbReference type="AlphaFoldDB" id="D5AYC5"/>
<evidence type="ECO:0000313" key="1">
    <source>
        <dbReference type="EMBL" id="ADE30414.1"/>
    </source>
</evidence>
<dbReference type="EMBL" id="CP001584">
    <property type="protein sequence ID" value="ADE30414.1"/>
    <property type="molecule type" value="Genomic_DNA"/>
</dbReference>